<dbReference type="Pfam" id="PF00963">
    <property type="entry name" value="Cohesin"/>
    <property type="match status" value="1"/>
</dbReference>
<evidence type="ECO:0000313" key="6">
    <source>
        <dbReference type="EMBL" id="QDV23129.1"/>
    </source>
</evidence>
<dbReference type="OrthoDB" id="292744at2"/>
<keyword evidence="3" id="KW-0732">Signal</keyword>
<dbReference type="SUPFAM" id="SSF49384">
    <property type="entry name" value="Carbohydrate-binding domain"/>
    <property type="match status" value="1"/>
</dbReference>
<keyword evidence="7" id="KW-1185">Reference proteome</keyword>
<protein>
    <submittedName>
        <fullName evidence="6">Serine-aspartate repeat-containing protein C</fullName>
    </submittedName>
</protein>
<dbReference type="InterPro" id="IPR008965">
    <property type="entry name" value="CBM2/CBM3_carb-bd_dom_sf"/>
</dbReference>
<evidence type="ECO:0000256" key="3">
    <source>
        <dbReference type="ARBA" id="ARBA00022729"/>
    </source>
</evidence>
<keyword evidence="2" id="KW-0964">Secreted</keyword>
<dbReference type="KEGG" id="ahel:Q31a_14250"/>
<evidence type="ECO:0000256" key="1">
    <source>
        <dbReference type="ARBA" id="ARBA00004613"/>
    </source>
</evidence>
<dbReference type="GO" id="GO:0000272">
    <property type="term" value="P:polysaccharide catabolic process"/>
    <property type="evidence" value="ECO:0007669"/>
    <property type="project" value="InterPro"/>
</dbReference>
<dbReference type="EMBL" id="CP036298">
    <property type="protein sequence ID" value="QDV23129.1"/>
    <property type="molecule type" value="Genomic_DNA"/>
</dbReference>
<gene>
    <name evidence="6" type="primary">sdrC</name>
    <name evidence="6" type="ORF">Q31a_14250</name>
</gene>
<dbReference type="GO" id="GO:0030246">
    <property type="term" value="F:carbohydrate binding"/>
    <property type="evidence" value="ECO:0007669"/>
    <property type="project" value="InterPro"/>
</dbReference>
<evidence type="ECO:0000313" key="7">
    <source>
        <dbReference type="Proteomes" id="UP000318017"/>
    </source>
</evidence>
<dbReference type="InterPro" id="IPR013783">
    <property type="entry name" value="Ig-like_fold"/>
</dbReference>
<name>A0A518G3K8_9BACT</name>
<reference evidence="6 7" key="1">
    <citation type="submission" date="2019-02" db="EMBL/GenBank/DDBJ databases">
        <title>Deep-cultivation of Planctomycetes and their phenomic and genomic characterization uncovers novel biology.</title>
        <authorList>
            <person name="Wiegand S."/>
            <person name="Jogler M."/>
            <person name="Boedeker C."/>
            <person name="Pinto D."/>
            <person name="Vollmers J."/>
            <person name="Rivas-Marin E."/>
            <person name="Kohn T."/>
            <person name="Peeters S.H."/>
            <person name="Heuer A."/>
            <person name="Rast P."/>
            <person name="Oberbeckmann S."/>
            <person name="Bunk B."/>
            <person name="Jeske O."/>
            <person name="Meyerdierks A."/>
            <person name="Storesund J.E."/>
            <person name="Kallscheuer N."/>
            <person name="Luecker S."/>
            <person name="Lage O.M."/>
            <person name="Pohl T."/>
            <person name="Merkel B.J."/>
            <person name="Hornburger P."/>
            <person name="Mueller R.-W."/>
            <person name="Bruemmer F."/>
            <person name="Labrenz M."/>
            <person name="Spormann A.M."/>
            <person name="Op den Camp H."/>
            <person name="Overmann J."/>
            <person name="Amann R."/>
            <person name="Jetten M.S.M."/>
            <person name="Mascher T."/>
            <person name="Medema M.H."/>
            <person name="Devos D.P."/>
            <person name="Kaster A.-K."/>
            <person name="Ovreas L."/>
            <person name="Rohde M."/>
            <person name="Galperin M.Y."/>
            <person name="Jogler C."/>
        </authorList>
    </citation>
    <scope>NUCLEOTIDE SEQUENCE [LARGE SCALE GENOMIC DNA]</scope>
    <source>
        <strain evidence="6 7">Q31a</strain>
    </source>
</reference>
<dbReference type="Proteomes" id="UP000318017">
    <property type="component" value="Chromosome"/>
</dbReference>
<dbReference type="RefSeq" id="WP_145075701.1">
    <property type="nucleotide sequence ID" value="NZ_CP036298.1"/>
</dbReference>
<dbReference type="Pfam" id="PF17210">
    <property type="entry name" value="SdrD_B"/>
    <property type="match status" value="1"/>
</dbReference>
<dbReference type="InterPro" id="IPR002102">
    <property type="entry name" value="Cohesin_dom"/>
</dbReference>
<sequence>MLRNKFRPTLENLEIRRLLAAVDIPSDLSGNVAAIVAAPVNIDTAAGIRGAEIRLAYDTSLLDLDSNSVSLGSVWSGSSDAQITANVDDASGTVVIFIASSSPLSATAGSLVNLDFTISSTATVGSNAILNLTSVSLNEGAIAVSPAPAAGADSTDGQILVTSDSTGGDDSISGFVFADANRDNLLSSGEAIPGVTITLTNSSGVQQQAVTDGNGRYEFLNLAPGNYSLQEEQPAAFVDGGSNTLNVALAAASDLTNQNFVEGGLLPQYLYTRLRATVVQPVGSAAWQAQIEQIREDAELGSGASSSSNRVQTQSIQSASIQSALDPSSQLSVAGSRPRLASSFLAYLGNTQALPAAEGEMAGNSQALSPAVSIPPAAQRASVPMVESSELRTHNRRLASFDQALLALLE</sequence>
<dbReference type="Gene3D" id="2.60.40.680">
    <property type="match status" value="1"/>
</dbReference>
<dbReference type="SUPFAM" id="SSF117074">
    <property type="entry name" value="Hypothetical protein PA1324"/>
    <property type="match status" value="1"/>
</dbReference>
<evidence type="ECO:0000256" key="2">
    <source>
        <dbReference type="ARBA" id="ARBA00022525"/>
    </source>
</evidence>
<organism evidence="6 7">
    <name type="scientific">Aureliella helgolandensis</name>
    <dbReference type="NCBI Taxonomy" id="2527968"/>
    <lineage>
        <taxon>Bacteria</taxon>
        <taxon>Pseudomonadati</taxon>
        <taxon>Planctomycetota</taxon>
        <taxon>Planctomycetia</taxon>
        <taxon>Pirellulales</taxon>
        <taxon>Pirellulaceae</taxon>
        <taxon>Aureliella</taxon>
    </lineage>
</organism>
<comment type="subcellular location">
    <subcellularLocation>
        <location evidence="1">Secreted</location>
    </subcellularLocation>
</comment>
<feature type="domain" description="SD-repeat containing protein B" evidence="5">
    <location>
        <begin position="171"/>
        <end position="240"/>
    </location>
</feature>
<dbReference type="Gene3D" id="2.60.40.10">
    <property type="entry name" value="Immunoglobulins"/>
    <property type="match status" value="1"/>
</dbReference>
<dbReference type="GO" id="GO:0005576">
    <property type="term" value="C:extracellular region"/>
    <property type="evidence" value="ECO:0007669"/>
    <property type="project" value="UniProtKB-SubCell"/>
</dbReference>
<feature type="domain" description="Cohesin" evidence="4">
    <location>
        <begin position="26"/>
        <end position="140"/>
    </location>
</feature>
<evidence type="ECO:0000259" key="4">
    <source>
        <dbReference type="Pfam" id="PF00963"/>
    </source>
</evidence>
<proteinExistence type="predicted"/>
<evidence type="ECO:0000259" key="5">
    <source>
        <dbReference type="Pfam" id="PF17210"/>
    </source>
</evidence>
<dbReference type="InterPro" id="IPR033764">
    <property type="entry name" value="Sdr_B"/>
</dbReference>
<dbReference type="AlphaFoldDB" id="A0A518G3K8"/>
<accession>A0A518G3K8</accession>